<evidence type="ECO:0000313" key="2">
    <source>
        <dbReference type="Proteomes" id="UP001597058"/>
    </source>
</evidence>
<dbReference type="RefSeq" id="WP_381329161.1">
    <property type="nucleotide sequence ID" value="NZ_JBHTMM010000041.1"/>
</dbReference>
<evidence type="ECO:0000313" key="1">
    <source>
        <dbReference type="EMBL" id="MFD1309764.1"/>
    </source>
</evidence>
<dbReference type="Proteomes" id="UP001597058">
    <property type="component" value="Unassembled WGS sequence"/>
</dbReference>
<proteinExistence type="predicted"/>
<protein>
    <submittedName>
        <fullName evidence="1">Uncharacterized protein</fullName>
    </submittedName>
</protein>
<comment type="caution">
    <text evidence="1">The sequence shown here is derived from an EMBL/GenBank/DDBJ whole genome shotgun (WGS) entry which is preliminary data.</text>
</comment>
<sequence>MKIDRLRIDGEPVRRFYVIAEVTFADRAAEPRDKYDRNYYQDSELRSVATDWMRDGLCDRDDSPAVTFREVPEEWRERLSEQSERWAP</sequence>
<name>A0ABW3XJH4_9ACTN</name>
<reference evidence="2" key="1">
    <citation type="journal article" date="2019" name="Int. J. Syst. Evol. Microbiol.">
        <title>The Global Catalogue of Microorganisms (GCM) 10K type strain sequencing project: providing services to taxonomists for standard genome sequencing and annotation.</title>
        <authorList>
            <consortium name="The Broad Institute Genomics Platform"/>
            <consortium name="The Broad Institute Genome Sequencing Center for Infectious Disease"/>
            <person name="Wu L."/>
            <person name="Ma J."/>
        </authorList>
    </citation>
    <scope>NUCLEOTIDE SEQUENCE [LARGE SCALE GENOMIC DNA]</scope>
    <source>
        <strain evidence="2">CGMCC 4.7020</strain>
    </source>
</reference>
<gene>
    <name evidence="1" type="ORF">ACFQ5X_28380</name>
</gene>
<accession>A0ABW3XJH4</accession>
<organism evidence="1 2">
    <name type="scientific">Streptomyces kaempferi</name>
    <dbReference type="NCBI Taxonomy" id="333725"/>
    <lineage>
        <taxon>Bacteria</taxon>
        <taxon>Bacillati</taxon>
        <taxon>Actinomycetota</taxon>
        <taxon>Actinomycetes</taxon>
        <taxon>Kitasatosporales</taxon>
        <taxon>Streptomycetaceae</taxon>
        <taxon>Streptomyces</taxon>
    </lineage>
</organism>
<keyword evidence="2" id="KW-1185">Reference proteome</keyword>
<dbReference type="EMBL" id="JBHTMM010000041">
    <property type="protein sequence ID" value="MFD1309764.1"/>
    <property type="molecule type" value="Genomic_DNA"/>
</dbReference>